<proteinExistence type="predicted"/>
<organism evidence="1">
    <name type="scientific">marine sediment metagenome</name>
    <dbReference type="NCBI Taxonomy" id="412755"/>
    <lineage>
        <taxon>unclassified sequences</taxon>
        <taxon>metagenomes</taxon>
        <taxon>ecological metagenomes</taxon>
    </lineage>
</organism>
<dbReference type="AlphaFoldDB" id="A0A0F9PUQ3"/>
<dbReference type="EMBL" id="LAZR01005816">
    <property type="protein sequence ID" value="KKM96917.1"/>
    <property type="molecule type" value="Genomic_DNA"/>
</dbReference>
<protein>
    <submittedName>
        <fullName evidence="1">Uncharacterized protein</fullName>
    </submittedName>
</protein>
<name>A0A0F9PUQ3_9ZZZZ</name>
<gene>
    <name evidence="1" type="ORF">LCGC14_1173270</name>
</gene>
<sequence length="226" mass="25538">MNELYIEVVQLQYHKYFWVLRCTQKFYASSSTISTEKTVTTEALEVAKTLGLQVVTNQRQSLNLDFDQDLATDAVSFGLGTQGVGDVAVAPREHFNAPMATTSEGRLKEALQLVKQIYGETNSGCSRLFMDWIEGLELGRDELGESTALLKMLVIERSRYCARVGRAKEMEDADETWLSARLNAVVAACNLIRAVQAQRAGRDYDAWLEKVFWRITNAIGDRREKR</sequence>
<comment type="caution">
    <text evidence="1">The sequence shown here is derived from an EMBL/GenBank/DDBJ whole genome shotgun (WGS) entry which is preliminary data.</text>
</comment>
<evidence type="ECO:0000313" key="1">
    <source>
        <dbReference type="EMBL" id="KKM96917.1"/>
    </source>
</evidence>
<accession>A0A0F9PUQ3</accession>
<reference evidence="1" key="1">
    <citation type="journal article" date="2015" name="Nature">
        <title>Complex archaea that bridge the gap between prokaryotes and eukaryotes.</title>
        <authorList>
            <person name="Spang A."/>
            <person name="Saw J.H."/>
            <person name="Jorgensen S.L."/>
            <person name="Zaremba-Niedzwiedzka K."/>
            <person name="Martijn J."/>
            <person name="Lind A.E."/>
            <person name="van Eijk R."/>
            <person name="Schleper C."/>
            <person name="Guy L."/>
            <person name="Ettema T.J."/>
        </authorList>
    </citation>
    <scope>NUCLEOTIDE SEQUENCE</scope>
</reference>